<dbReference type="OrthoDB" id="885833at2"/>
<sequence length="100" mass="11526">MKHTFTQAQWNSLVQQFPFGTRVHGTIVHVAQFGVFVQLDEFPDVDALLEVIQMPRVELQPFQRIIYPDDYPAIGTRNEAFILGWPEKLGQIRLTQLACN</sequence>
<dbReference type="InterPro" id="IPR003029">
    <property type="entry name" value="S1_domain"/>
</dbReference>
<accession>A0A3R9MN22</accession>
<dbReference type="AlphaFoldDB" id="A0A3R9MN22"/>
<dbReference type="PROSITE" id="PS50126">
    <property type="entry name" value="S1"/>
    <property type="match status" value="1"/>
</dbReference>
<dbReference type="Proteomes" id="UP000280066">
    <property type="component" value="Unassembled WGS sequence"/>
</dbReference>
<dbReference type="Gene3D" id="2.40.50.140">
    <property type="entry name" value="Nucleic acid-binding proteins"/>
    <property type="match status" value="1"/>
</dbReference>
<dbReference type="Pfam" id="PF00575">
    <property type="entry name" value="S1"/>
    <property type="match status" value="1"/>
</dbReference>
<evidence type="ECO:0000313" key="2">
    <source>
        <dbReference type="EMBL" id="RSK36070.1"/>
    </source>
</evidence>
<proteinExistence type="predicted"/>
<dbReference type="EMBL" id="RWIS01000002">
    <property type="protein sequence ID" value="RSK36070.1"/>
    <property type="molecule type" value="Genomic_DNA"/>
</dbReference>
<keyword evidence="3" id="KW-1185">Reference proteome</keyword>
<dbReference type="GO" id="GO:0003676">
    <property type="term" value="F:nucleic acid binding"/>
    <property type="evidence" value="ECO:0007669"/>
    <property type="project" value="InterPro"/>
</dbReference>
<feature type="domain" description="S1 motif" evidence="1">
    <location>
        <begin position="20"/>
        <end position="97"/>
    </location>
</feature>
<reference evidence="2 3" key="1">
    <citation type="submission" date="2018-12" db="EMBL/GenBank/DDBJ databases">
        <authorList>
            <person name="Feng G."/>
            <person name="Zhu H."/>
        </authorList>
    </citation>
    <scope>NUCLEOTIDE SEQUENCE [LARGE SCALE GENOMIC DNA]</scope>
    <source>
        <strain evidence="2 3">9PBR-2</strain>
    </source>
</reference>
<comment type="caution">
    <text evidence="2">The sequence shown here is derived from an EMBL/GenBank/DDBJ whole genome shotgun (WGS) entry which is preliminary data.</text>
</comment>
<dbReference type="InterPro" id="IPR012340">
    <property type="entry name" value="NA-bd_OB-fold"/>
</dbReference>
<organism evidence="2 3">
    <name type="scientific">Hymenobacter metallilatus</name>
    <dbReference type="NCBI Taxonomy" id="2493666"/>
    <lineage>
        <taxon>Bacteria</taxon>
        <taxon>Pseudomonadati</taxon>
        <taxon>Bacteroidota</taxon>
        <taxon>Cytophagia</taxon>
        <taxon>Cytophagales</taxon>
        <taxon>Hymenobacteraceae</taxon>
        <taxon>Hymenobacter</taxon>
    </lineage>
</organism>
<evidence type="ECO:0000313" key="3">
    <source>
        <dbReference type="Proteomes" id="UP000280066"/>
    </source>
</evidence>
<gene>
    <name evidence="2" type="ORF">EI290_04035</name>
</gene>
<protein>
    <submittedName>
        <fullName evidence="2">S1 RNA-binding domain-containing protein</fullName>
    </submittedName>
</protein>
<evidence type="ECO:0000259" key="1">
    <source>
        <dbReference type="PROSITE" id="PS50126"/>
    </source>
</evidence>
<dbReference type="RefSeq" id="WP_125427022.1">
    <property type="nucleotide sequence ID" value="NZ_RWIS01000002.1"/>
</dbReference>
<dbReference type="SUPFAM" id="SSF50249">
    <property type="entry name" value="Nucleic acid-binding proteins"/>
    <property type="match status" value="1"/>
</dbReference>
<name>A0A3R9MN22_9BACT</name>